<organism evidence="3 4">
    <name type="scientific">Streptomyces coryli</name>
    <dbReference type="NCBI Taxonomy" id="1128680"/>
    <lineage>
        <taxon>Bacteria</taxon>
        <taxon>Bacillati</taxon>
        <taxon>Actinomycetota</taxon>
        <taxon>Actinomycetes</taxon>
        <taxon>Kitasatosporales</taxon>
        <taxon>Streptomycetaceae</taxon>
        <taxon>Streptomyces</taxon>
    </lineage>
</organism>
<comment type="caution">
    <text evidence="3">The sequence shown here is derived from an EMBL/GenBank/DDBJ whole genome shotgun (WGS) entry which is preliminary data.</text>
</comment>
<evidence type="ECO:0000256" key="1">
    <source>
        <dbReference type="SAM" id="MobiDB-lite"/>
    </source>
</evidence>
<feature type="signal peptide" evidence="2">
    <location>
        <begin position="1"/>
        <end position="22"/>
    </location>
</feature>
<evidence type="ECO:0000313" key="4">
    <source>
        <dbReference type="Proteomes" id="UP000481583"/>
    </source>
</evidence>
<feature type="region of interest" description="Disordered" evidence="1">
    <location>
        <begin position="33"/>
        <end position="65"/>
    </location>
</feature>
<protein>
    <recommendedName>
        <fullName evidence="5">Lipoprotein</fullName>
    </recommendedName>
</protein>
<dbReference type="EMBL" id="JAAKZV010000129">
    <property type="protein sequence ID" value="NGN67191.1"/>
    <property type="molecule type" value="Genomic_DNA"/>
</dbReference>
<keyword evidence="2" id="KW-0732">Signal</keyword>
<evidence type="ECO:0008006" key="5">
    <source>
        <dbReference type="Google" id="ProtNLM"/>
    </source>
</evidence>
<accession>A0A6G4U7M1</accession>
<name>A0A6G4U7M1_9ACTN</name>
<reference evidence="3 4" key="1">
    <citation type="submission" date="2020-02" db="EMBL/GenBank/DDBJ databases">
        <title>Whole-genome analyses of novel actinobacteria.</title>
        <authorList>
            <person name="Sahin N."/>
        </authorList>
    </citation>
    <scope>NUCLEOTIDE SEQUENCE [LARGE SCALE GENOMIC DNA]</scope>
    <source>
        <strain evidence="3 4">A7024</strain>
    </source>
</reference>
<feature type="compositionally biased region" description="Basic and acidic residues" evidence="1">
    <location>
        <begin position="48"/>
        <end position="62"/>
    </location>
</feature>
<dbReference type="RefSeq" id="WP_165240491.1">
    <property type="nucleotide sequence ID" value="NZ_JAAKZV010000129.1"/>
</dbReference>
<proteinExistence type="predicted"/>
<dbReference type="PROSITE" id="PS51257">
    <property type="entry name" value="PROKAR_LIPOPROTEIN"/>
    <property type="match status" value="1"/>
</dbReference>
<keyword evidence="4" id="KW-1185">Reference proteome</keyword>
<gene>
    <name evidence="3" type="ORF">G5C51_25190</name>
</gene>
<sequence>MGTRAYGAVLAAGLLAVTVSLAGCGEDGPALVADGKAPPAPYAGALDDPGREPTEKDGEDPAPKAMLEMSGAAGKALECDGAIYSGGPEGGYSKGDAGESPEDGLAHYFDHNGSEQPPYSFRVEARRDGRVLYSYDVKGRTKHAVVVAKDSPNRPGWGPETAAQCDPAEFTPAVTDAMGLEIWHDRDGRRVPTTKVSSNPGSDHCGWESAYFISTDSPSHGGRERLYARDPKGVLNEDMLSSPYDGDTRMPDDAKDTGYRFKDWKLWLAADKKTAYVRTPDGVEAWPTMKGGCA</sequence>
<evidence type="ECO:0000313" key="3">
    <source>
        <dbReference type="EMBL" id="NGN67191.1"/>
    </source>
</evidence>
<dbReference type="AlphaFoldDB" id="A0A6G4U7M1"/>
<evidence type="ECO:0000256" key="2">
    <source>
        <dbReference type="SAM" id="SignalP"/>
    </source>
</evidence>
<dbReference type="Proteomes" id="UP000481583">
    <property type="component" value="Unassembled WGS sequence"/>
</dbReference>
<feature type="chain" id="PRO_5038918850" description="Lipoprotein" evidence="2">
    <location>
        <begin position="23"/>
        <end position="294"/>
    </location>
</feature>